<dbReference type="HOGENOM" id="CLU_014819_3_1_1"/>
<dbReference type="AlphaFoldDB" id="M7TRQ4"/>
<evidence type="ECO:0000256" key="3">
    <source>
        <dbReference type="ARBA" id="ARBA00022723"/>
    </source>
</evidence>
<name>M7TRQ4_EUTLA</name>
<organism evidence="9 10">
    <name type="scientific">Eutypa lata (strain UCR-EL1)</name>
    <name type="common">Grapevine dieback disease fungus</name>
    <name type="synonym">Eutypa armeniacae</name>
    <dbReference type="NCBI Taxonomy" id="1287681"/>
    <lineage>
        <taxon>Eukaryota</taxon>
        <taxon>Fungi</taxon>
        <taxon>Dikarya</taxon>
        <taxon>Ascomycota</taxon>
        <taxon>Pezizomycotina</taxon>
        <taxon>Sordariomycetes</taxon>
        <taxon>Xylariomycetidae</taxon>
        <taxon>Xylariales</taxon>
        <taxon>Diatrypaceae</taxon>
        <taxon>Eutypa</taxon>
    </lineage>
</organism>
<keyword evidence="7" id="KW-1015">Disulfide bond</keyword>
<dbReference type="STRING" id="1287681.M7TRQ4"/>
<dbReference type="InterPro" id="IPR029058">
    <property type="entry name" value="AB_hydrolase_fold"/>
</dbReference>
<dbReference type="InterPro" id="IPR011118">
    <property type="entry name" value="Tannase/feruloyl_esterase"/>
</dbReference>
<dbReference type="GO" id="GO:0030600">
    <property type="term" value="F:feruloyl esterase activity"/>
    <property type="evidence" value="ECO:0007669"/>
    <property type="project" value="UniProtKB-ARBA"/>
</dbReference>
<dbReference type="OrthoDB" id="3039123at2759"/>
<keyword evidence="6" id="KW-0106">Calcium</keyword>
<keyword evidence="4" id="KW-0732">Signal</keyword>
<evidence type="ECO:0000256" key="4">
    <source>
        <dbReference type="ARBA" id="ARBA00022729"/>
    </source>
</evidence>
<dbReference type="eggNOG" id="ENOG502SH94">
    <property type="taxonomic scope" value="Eukaryota"/>
</dbReference>
<dbReference type="PANTHER" id="PTHR33938:SF13">
    <property type="entry name" value="CARBOXYLIC ESTER HYDROLASE"/>
    <property type="match status" value="1"/>
</dbReference>
<dbReference type="Pfam" id="PF07519">
    <property type="entry name" value="Tannase"/>
    <property type="match status" value="1"/>
</dbReference>
<keyword evidence="5 8" id="KW-0378">Hydrolase</keyword>
<dbReference type="OMA" id="AWNERIW"/>
<keyword evidence="10" id="KW-1185">Reference proteome</keyword>
<evidence type="ECO:0000256" key="5">
    <source>
        <dbReference type="ARBA" id="ARBA00022801"/>
    </source>
</evidence>
<dbReference type="PANTHER" id="PTHR33938">
    <property type="entry name" value="FERULOYL ESTERASE B-RELATED"/>
    <property type="match status" value="1"/>
</dbReference>
<keyword evidence="3" id="KW-0479">Metal-binding</keyword>
<evidence type="ECO:0000313" key="10">
    <source>
        <dbReference type="Proteomes" id="UP000012174"/>
    </source>
</evidence>
<dbReference type="SUPFAM" id="SSF53474">
    <property type="entry name" value="alpha/beta-Hydrolases"/>
    <property type="match status" value="1"/>
</dbReference>
<evidence type="ECO:0000256" key="8">
    <source>
        <dbReference type="RuleBase" id="RU361238"/>
    </source>
</evidence>
<protein>
    <recommendedName>
        <fullName evidence="8">Carboxylic ester hydrolase</fullName>
        <ecNumber evidence="8">3.1.1.-</ecNumber>
    </recommendedName>
</protein>
<sequence length="402" mass="42774">MSVTLPQSCVPATFNSLSLFGAEVTSLETSLVTNYNASVHLAYRFTQPSIQVQNATFCNVTVSYTHPGTDDNVNVEAWLPVGNWNGRFQAVGGGGWVAGRSAFVYTSMAGAIGDGYATITTDAGLGSTMEPSTWALLSPGNVNLHLLQDLGSTSLNDEAIIGKDLIKSFYGEGPSFSYWNGCSQGGRQGLMLAQRYPTAYDGIAAGAPAINWTELFTSFFWPQQFMNMMGSYPYMCEMDEITKAAITACDGLDGVVDGAIAAVDACLATFDPFQMVGETINCSQADRELEISSAAAAVVNATWYGPESTEGKQLWYGLNPGSDLIHNGPAAAGQPGLVATNCTSGVCAGAPNYLATSWIQYFLAKDPEFDISNITHAEFDRLAHISRQQYNSAIGTDDQAGK</sequence>
<dbReference type="GO" id="GO:0046872">
    <property type="term" value="F:metal ion binding"/>
    <property type="evidence" value="ECO:0007669"/>
    <property type="project" value="UniProtKB-KW"/>
</dbReference>
<dbReference type="KEGG" id="ela:UCREL1_3615"/>
<gene>
    <name evidence="9" type="ORF">UCREL1_3615</name>
</gene>
<comment type="similarity">
    <text evidence="1 8">Belongs to the tannase family.</text>
</comment>
<proteinExistence type="inferred from homology"/>
<dbReference type="EMBL" id="KB706095">
    <property type="protein sequence ID" value="EMR69360.1"/>
    <property type="molecule type" value="Genomic_DNA"/>
</dbReference>
<evidence type="ECO:0000256" key="6">
    <source>
        <dbReference type="ARBA" id="ARBA00022837"/>
    </source>
</evidence>
<accession>M7TRQ4</accession>
<dbReference type="EC" id="3.1.1.-" evidence="8"/>
<keyword evidence="2" id="KW-0719">Serine esterase</keyword>
<evidence type="ECO:0000256" key="1">
    <source>
        <dbReference type="ARBA" id="ARBA00006249"/>
    </source>
</evidence>
<evidence type="ECO:0000313" key="9">
    <source>
        <dbReference type="EMBL" id="EMR69360.1"/>
    </source>
</evidence>
<evidence type="ECO:0000256" key="7">
    <source>
        <dbReference type="ARBA" id="ARBA00023157"/>
    </source>
</evidence>
<dbReference type="Proteomes" id="UP000012174">
    <property type="component" value="Unassembled WGS sequence"/>
</dbReference>
<evidence type="ECO:0000256" key="2">
    <source>
        <dbReference type="ARBA" id="ARBA00022487"/>
    </source>
</evidence>
<reference evidence="10" key="1">
    <citation type="journal article" date="2013" name="Genome Announc.">
        <title>Draft genome sequence of the grapevine dieback fungus Eutypa lata UCR-EL1.</title>
        <authorList>
            <person name="Blanco-Ulate B."/>
            <person name="Rolshausen P.E."/>
            <person name="Cantu D."/>
        </authorList>
    </citation>
    <scope>NUCLEOTIDE SEQUENCE [LARGE SCALE GENOMIC DNA]</scope>
    <source>
        <strain evidence="10">UCR-EL1</strain>
    </source>
</reference>